<feature type="transmembrane region" description="Helical" evidence="8">
    <location>
        <begin position="286"/>
        <end position="306"/>
    </location>
</feature>
<reference evidence="10" key="1">
    <citation type="journal article" date="2020" name="mSystems">
        <title>Genome- and Community-Level Interaction Insights into Carbon Utilization and Element Cycling Functions of Hydrothermarchaeota in Hydrothermal Sediment.</title>
        <authorList>
            <person name="Zhou Z."/>
            <person name="Liu Y."/>
            <person name="Xu W."/>
            <person name="Pan J."/>
            <person name="Luo Z.H."/>
            <person name="Li M."/>
        </authorList>
    </citation>
    <scope>NUCLEOTIDE SEQUENCE [LARGE SCALE GENOMIC DNA]</scope>
    <source>
        <strain evidence="10">SpSt-468</strain>
    </source>
</reference>
<feature type="transmembrane region" description="Helical" evidence="8">
    <location>
        <begin position="128"/>
        <end position="148"/>
    </location>
</feature>
<keyword evidence="6 8" id="KW-1133">Transmembrane helix</keyword>
<dbReference type="SUPFAM" id="SSF81324">
    <property type="entry name" value="Voltage-gated potassium channels"/>
    <property type="match status" value="1"/>
</dbReference>
<dbReference type="Gene3D" id="1.20.120.350">
    <property type="entry name" value="Voltage-gated potassium channels. Chain C"/>
    <property type="match status" value="1"/>
</dbReference>
<feature type="transmembrane region" description="Helical" evidence="8">
    <location>
        <begin position="88"/>
        <end position="108"/>
    </location>
</feature>
<dbReference type="InterPro" id="IPR002523">
    <property type="entry name" value="MgTranspt_CorA/ZnTranspt_ZntB"/>
</dbReference>
<dbReference type="PANTHER" id="PTHR46494">
    <property type="entry name" value="CORA FAMILY METAL ION TRANSPORTER (EUROFUNG)"/>
    <property type="match status" value="1"/>
</dbReference>
<dbReference type="InterPro" id="IPR045863">
    <property type="entry name" value="CorA_TM1_TM2"/>
</dbReference>
<accession>A0A7C3F4U5</accession>
<dbReference type="Gene3D" id="3.30.460.20">
    <property type="entry name" value="CorA soluble domain-like"/>
    <property type="match status" value="1"/>
</dbReference>
<dbReference type="GO" id="GO:0050897">
    <property type="term" value="F:cobalt ion binding"/>
    <property type="evidence" value="ECO:0007669"/>
    <property type="project" value="TreeGrafter"/>
</dbReference>
<keyword evidence="7 8" id="KW-0472">Membrane</keyword>
<evidence type="ECO:0000256" key="8">
    <source>
        <dbReference type="SAM" id="Phobius"/>
    </source>
</evidence>
<feature type="transmembrane region" description="Helical" evidence="8">
    <location>
        <begin position="457"/>
        <end position="478"/>
    </location>
</feature>
<evidence type="ECO:0000259" key="9">
    <source>
        <dbReference type="Pfam" id="PF00520"/>
    </source>
</evidence>
<dbReference type="SUPFAM" id="SSF144083">
    <property type="entry name" value="Magnesium transport protein CorA, transmembrane region"/>
    <property type="match status" value="1"/>
</dbReference>
<dbReference type="SUPFAM" id="SSF143865">
    <property type="entry name" value="CorA soluble domain-like"/>
    <property type="match status" value="1"/>
</dbReference>
<dbReference type="PANTHER" id="PTHR46494:SF1">
    <property type="entry name" value="CORA FAMILY METAL ION TRANSPORTER (EUROFUNG)"/>
    <property type="match status" value="1"/>
</dbReference>
<dbReference type="InterPro" id="IPR005821">
    <property type="entry name" value="Ion_trans_dom"/>
</dbReference>
<dbReference type="InterPro" id="IPR045861">
    <property type="entry name" value="CorA_cytoplasmic_dom"/>
</dbReference>
<proteinExistence type="inferred from homology"/>
<dbReference type="GO" id="GO:0005886">
    <property type="term" value="C:plasma membrane"/>
    <property type="evidence" value="ECO:0007669"/>
    <property type="project" value="UniProtKB-SubCell"/>
</dbReference>
<dbReference type="GO" id="GO:0005216">
    <property type="term" value="F:monoatomic ion channel activity"/>
    <property type="evidence" value="ECO:0007669"/>
    <property type="project" value="InterPro"/>
</dbReference>
<feature type="transmembrane region" description="Helical" evidence="8">
    <location>
        <begin position="64"/>
        <end position="82"/>
    </location>
</feature>
<dbReference type="InterPro" id="IPR027359">
    <property type="entry name" value="Volt_channel_dom_sf"/>
</dbReference>
<feature type="transmembrane region" description="Helical" evidence="8">
    <location>
        <begin position="490"/>
        <end position="510"/>
    </location>
</feature>
<evidence type="ECO:0000313" key="10">
    <source>
        <dbReference type="EMBL" id="HFK19742.1"/>
    </source>
</evidence>
<evidence type="ECO:0000256" key="6">
    <source>
        <dbReference type="ARBA" id="ARBA00022989"/>
    </source>
</evidence>
<evidence type="ECO:0000256" key="3">
    <source>
        <dbReference type="ARBA" id="ARBA00022448"/>
    </source>
</evidence>
<keyword evidence="4" id="KW-1003">Cell membrane</keyword>
<comment type="caution">
    <text evidence="10">The sequence shown here is derived from an EMBL/GenBank/DDBJ whole genome shotgun (WGS) entry which is preliminary data.</text>
</comment>
<keyword evidence="5 8" id="KW-0812">Transmembrane</keyword>
<dbReference type="AlphaFoldDB" id="A0A7C3F4U5"/>
<name>A0A7C3F4U5_9CREN</name>
<dbReference type="GO" id="GO:0000287">
    <property type="term" value="F:magnesium ion binding"/>
    <property type="evidence" value="ECO:0007669"/>
    <property type="project" value="TreeGrafter"/>
</dbReference>
<sequence>MSIYISAKRESFMDIKEKNMGTMKVLPSNYPNGTSSEPIPIMPIEEDPRRDLREAVESVFSDRFMIIMSLLIIPILILPIAFDLSPEVLSFLDICDWVIIAIFVAEYFSKLFLAKNRYTHFKSGWHLLDLLIITLPFVQFAPIFGIGTSGSPSLLLRLLRLPRALAVGGRTFGGRMRAHSMASVEQEMPNEMLIRGVDADFFTVREKLTWEEARTYYLDPKQEWIDISNANEDILLKIGEMLKIPSIHFQSRLMDDGYPRIDYLDRASLVFLQSGQIKYPDVSDRFLTISRTGVLLICSGSGIITVSKRKTDLFEKVLETVQKRQVIGSLVISVLYGVLEQMVIGYRSIVSEIEMEVLRMEGIPRSKLPKDFLEKTFQLNKEVSRLGSNIMHLKEILGTILVKKIQLEGFNESASQSFAVLEGEASYLNETVQHLKENLRSIIDLYINRTSFETNKILKILAVITTLGVIPAIVGGLLGQNLLDVPFSAYLWQIVLLVGIGMAFVFYIFVKLGWLKT</sequence>
<evidence type="ECO:0000256" key="7">
    <source>
        <dbReference type="ARBA" id="ARBA00023136"/>
    </source>
</evidence>
<dbReference type="Pfam" id="PF01544">
    <property type="entry name" value="CorA"/>
    <property type="match status" value="1"/>
</dbReference>
<protein>
    <recommendedName>
        <fullName evidence="9">Ion transport domain-containing protein</fullName>
    </recommendedName>
</protein>
<feature type="domain" description="Ion transport" evidence="9">
    <location>
        <begin position="65"/>
        <end position="167"/>
    </location>
</feature>
<dbReference type="GO" id="GO:0015087">
    <property type="term" value="F:cobalt ion transmembrane transporter activity"/>
    <property type="evidence" value="ECO:0007669"/>
    <property type="project" value="TreeGrafter"/>
</dbReference>
<organism evidence="10">
    <name type="scientific">Candidatus Methanomethylicus mesodigestus</name>
    <dbReference type="NCBI Taxonomy" id="1867258"/>
    <lineage>
        <taxon>Archaea</taxon>
        <taxon>Thermoproteota</taxon>
        <taxon>Methanosuratincolia</taxon>
        <taxon>Candidatus Methanomethylicales</taxon>
        <taxon>Candidatus Methanomethylicaceae</taxon>
        <taxon>Candidatus Methanomethylicus</taxon>
    </lineage>
</organism>
<dbReference type="Gene3D" id="1.20.58.340">
    <property type="entry name" value="Magnesium transport protein CorA, transmembrane region"/>
    <property type="match status" value="1"/>
</dbReference>
<evidence type="ECO:0000256" key="1">
    <source>
        <dbReference type="ARBA" id="ARBA00004651"/>
    </source>
</evidence>
<evidence type="ECO:0000256" key="4">
    <source>
        <dbReference type="ARBA" id="ARBA00022475"/>
    </source>
</evidence>
<keyword evidence="3" id="KW-0813">Transport</keyword>
<comment type="subcellular location">
    <subcellularLocation>
        <location evidence="1">Cell membrane</location>
        <topology evidence="1">Multi-pass membrane protein</topology>
    </subcellularLocation>
</comment>
<dbReference type="EMBL" id="DSTX01000001">
    <property type="protein sequence ID" value="HFK19742.1"/>
    <property type="molecule type" value="Genomic_DNA"/>
</dbReference>
<dbReference type="Pfam" id="PF00520">
    <property type="entry name" value="Ion_trans"/>
    <property type="match status" value="1"/>
</dbReference>
<comment type="similarity">
    <text evidence="2">Belongs to the CorA metal ion transporter (MIT) (TC 1.A.35) family.</text>
</comment>
<dbReference type="GO" id="GO:0015095">
    <property type="term" value="F:magnesium ion transmembrane transporter activity"/>
    <property type="evidence" value="ECO:0007669"/>
    <property type="project" value="TreeGrafter"/>
</dbReference>
<gene>
    <name evidence="10" type="ORF">ENS19_00480</name>
</gene>
<evidence type="ECO:0000256" key="5">
    <source>
        <dbReference type="ARBA" id="ARBA00022692"/>
    </source>
</evidence>
<evidence type="ECO:0000256" key="2">
    <source>
        <dbReference type="ARBA" id="ARBA00009765"/>
    </source>
</evidence>